<dbReference type="PROSITE" id="PS00237">
    <property type="entry name" value="G_PROTEIN_RECEP_F1_1"/>
    <property type="match status" value="1"/>
</dbReference>
<evidence type="ECO:0000256" key="5">
    <source>
        <dbReference type="ARBA" id="ARBA00023136"/>
    </source>
</evidence>
<comment type="subcellular location">
    <subcellularLocation>
        <location evidence="1">Membrane</location>
    </subcellularLocation>
</comment>
<sequence length="311" mass="35375">MNLSIVILLSLSRINLLIMISVFCMKLPSLTRIIILNLALSDLLFTVGPLFWVYDHIWGSTLGETVCKVYSFYSSVGFYSSMVFLVLMSVERYMAVVHPQSDWKKEFCVRDGLVFAWVMSILVALPVMVNINAQSYSGGCRYSKTIPYVITMYKELLLFVSAFLVMGFCYIRILPTVKFPGNHSNITTGLAFVLVTTFFICWAPYNTLNLLYILDYHQIWIYTNEKHLINGTYICFILAFTRCCLNPVIYGLFGLESGKREEKRAASETAPVGTEHEGSSHEYCDLSVNKSPRTSKPDDRSLSSKRSCKFL</sequence>
<feature type="transmembrane region" description="Helical" evidence="10">
    <location>
        <begin position="156"/>
        <end position="174"/>
    </location>
</feature>
<feature type="transmembrane region" description="Helical" evidence="10">
    <location>
        <begin position="34"/>
        <end position="52"/>
    </location>
</feature>
<feature type="transmembrane region" description="Helical" evidence="10">
    <location>
        <begin position="231"/>
        <end position="255"/>
    </location>
</feature>
<protein>
    <recommendedName>
        <fullName evidence="11">G-protein coupled receptors family 1 profile domain-containing protein</fullName>
    </recommendedName>
</protein>
<dbReference type="Pfam" id="PF00001">
    <property type="entry name" value="7tm_1"/>
    <property type="match status" value="1"/>
</dbReference>
<dbReference type="EMBL" id="JABFDY010000016">
    <property type="protein sequence ID" value="KAF7696238.1"/>
    <property type="molecule type" value="Genomic_DNA"/>
</dbReference>
<dbReference type="GO" id="GO:0009897">
    <property type="term" value="C:external side of plasma membrane"/>
    <property type="evidence" value="ECO:0007669"/>
    <property type="project" value="TreeGrafter"/>
</dbReference>
<keyword evidence="13" id="KW-1185">Reference proteome</keyword>
<dbReference type="PANTHER" id="PTHR10489">
    <property type="entry name" value="CELL ADHESION MOLECULE"/>
    <property type="match status" value="1"/>
</dbReference>
<keyword evidence="2 8" id="KW-0812">Transmembrane</keyword>
<feature type="transmembrane region" description="Helical" evidence="10">
    <location>
        <begin position="186"/>
        <end position="205"/>
    </location>
</feature>
<accession>A0A8T0AVQ5</accession>
<dbReference type="InterPro" id="IPR017452">
    <property type="entry name" value="GPCR_Rhodpsn_7TM"/>
</dbReference>
<dbReference type="InterPro" id="IPR050119">
    <property type="entry name" value="CCR1-9-like"/>
</dbReference>
<dbReference type="GO" id="GO:0016493">
    <property type="term" value="F:C-C chemokine receptor activity"/>
    <property type="evidence" value="ECO:0007669"/>
    <property type="project" value="TreeGrafter"/>
</dbReference>
<gene>
    <name evidence="12" type="ORF">HF521_006332</name>
</gene>
<evidence type="ECO:0000313" key="12">
    <source>
        <dbReference type="EMBL" id="KAF7696238.1"/>
    </source>
</evidence>
<keyword evidence="6 8" id="KW-0675">Receptor</keyword>
<dbReference type="GO" id="GO:0006955">
    <property type="term" value="P:immune response"/>
    <property type="evidence" value="ECO:0007669"/>
    <property type="project" value="TreeGrafter"/>
</dbReference>
<evidence type="ECO:0000256" key="3">
    <source>
        <dbReference type="ARBA" id="ARBA00022989"/>
    </source>
</evidence>
<evidence type="ECO:0000256" key="10">
    <source>
        <dbReference type="SAM" id="Phobius"/>
    </source>
</evidence>
<proteinExistence type="inferred from homology"/>
<dbReference type="SUPFAM" id="SSF81321">
    <property type="entry name" value="Family A G protein-coupled receptor-like"/>
    <property type="match status" value="1"/>
</dbReference>
<evidence type="ECO:0000259" key="11">
    <source>
        <dbReference type="PROSITE" id="PS50262"/>
    </source>
</evidence>
<name>A0A8T0AVQ5_SILME</name>
<dbReference type="InterPro" id="IPR000276">
    <property type="entry name" value="GPCR_Rhodpsn"/>
</dbReference>
<dbReference type="PANTHER" id="PTHR10489:SF730">
    <property type="entry name" value="CHEMOKINE XC RECEPTOR 1"/>
    <property type="match status" value="1"/>
</dbReference>
<dbReference type="Proteomes" id="UP000606274">
    <property type="component" value="Unassembled WGS sequence"/>
</dbReference>
<evidence type="ECO:0000313" key="13">
    <source>
        <dbReference type="Proteomes" id="UP000606274"/>
    </source>
</evidence>
<comment type="similarity">
    <text evidence="8">Belongs to the G-protein coupled receptor 1 family.</text>
</comment>
<keyword evidence="7 8" id="KW-0807">Transducer</keyword>
<evidence type="ECO:0000256" key="7">
    <source>
        <dbReference type="ARBA" id="ARBA00023224"/>
    </source>
</evidence>
<reference evidence="12" key="1">
    <citation type="submission" date="2020-08" db="EMBL/GenBank/DDBJ databases">
        <title>Chromosome-level assembly of Southern catfish (Silurus meridionalis) provides insights into visual adaptation to the nocturnal and benthic lifestyles.</title>
        <authorList>
            <person name="Zhang Y."/>
            <person name="Wang D."/>
            <person name="Peng Z."/>
        </authorList>
    </citation>
    <scope>NUCLEOTIDE SEQUENCE</scope>
    <source>
        <strain evidence="12">SWU-2019-XX</strain>
        <tissue evidence="12">Muscle</tissue>
    </source>
</reference>
<comment type="caution">
    <text evidence="12">The sequence shown here is derived from an EMBL/GenBank/DDBJ whole genome shotgun (WGS) entry which is preliminary data.</text>
</comment>
<keyword evidence="5 10" id="KW-0472">Membrane</keyword>
<dbReference type="Gene3D" id="1.20.1070.10">
    <property type="entry name" value="Rhodopsin 7-helix transmembrane proteins"/>
    <property type="match status" value="1"/>
</dbReference>
<evidence type="ECO:0000256" key="6">
    <source>
        <dbReference type="ARBA" id="ARBA00023170"/>
    </source>
</evidence>
<organism evidence="12 13">
    <name type="scientific">Silurus meridionalis</name>
    <name type="common">Southern catfish</name>
    <name type="synonym">Silurus soldatovi meridionalis</name>
    <dbReference type="NCBI Taxonomy" id="175797"/>
    <lineage>
        <taxon>Eukaryota</taxon>
        <taxon>Metazoa</taxon>
        <taxon>Chordata</taxon>
        <taxon>Craniata</taxon>
        <taxon>Vertebrata</taxon>
        <taxon>Euteleostomi</taxon>
        <taxon>Actinopterygii</taxon>
        <taxon>Neopterygii</taxon>
        <taxon>Teleostei</taxon>
        <taxon>Ostariophysi</taxon>
        <taxon>Siluriformes</taxon>
        <taxon>Siluridae</taxon>
        <taxon>Silurus</taxon>
    </lineage>
</organism>
<dbReference type="GO" id="GO:0060326">
    <property type="term" value="P:cell chemotaxis"/>
    <property type="evidence" value="ECO:0007669"/>
    <property type="project" value="TreeGrafter"/>
</dbReference>
<evidence type="ECO:0000256" key="1">
    <source>
        <dbReference type="ARBA" id="ARBA00004370"/>
    </source>
</evidence>
<feature type="compositionally biased region" description="Basic and acidic residues" evidence="9">
    <location>
        <begin position="274"/>
        <end position="284"/>
    </location>
</feature>
<feature type="region of interest" description="Disordered" evidence="9">
    <location>
        <begin position="264"/>
        <end position="311"/>
    </location>
</feature>
<feature type="transmembrane region" description="Helical" evidence="10">
    <location>
        <begin position="112"/>
        <end position="136"/>
    </location>
</feature>
<evidence type="ECO:0000256" key="2">
    <source>
        <dbReference type="ARBA" id="ARBA00022692"/>
    </source>
</evidence>
<dbReference type="GO" id="GO:0007204">
    <property type="term" value="P:positive regulation of cytosolic calcium ion concentration"/>
    <property type="evidence" value="ECO:0007669"/>
    <property type="project" value="TreeGrafter"/>
</dbReference>
<dbReference type="PRINTS" id="PR00237">
    <property type="entry name" value="GPCRRHODOPSN"/>
</dbReference>
<feature type="transmembrane region" description="Helical" evidence="10">
    <location>
        <begin position="72"/>
        <end position="91"/>
    </location>
</feature>
<keyword evidence="4 8" id="KW-0297">G-protein coupled receptor</keyword>
<feature type="transmembrane region" description="Helical" evidence="10">
    <location>
        <begin position="6"/>
        <end position="27"/>
    </location>
</feature>
<dbReference type="AlphaFoldDB" id="A0A8T0AVQ5"/>
<dbReference type="GO" id="GO:0019957">
    <property type="term" value="F:C-C chemokine binding"/>
    <property type="evidence" value="ECO:0007669"/>
    <property type="project" value="TreeGrafter"/>
</dbReference>
<evidence type="ECO:0000256" key="4">
    <source>
        <dbReference type="ARBA" id="ARBA00023040"/>
    </source>
</evidence>
<dbReference type="PROSITE" id="PS50262">
    <property type="entry name" value="G_PROTEIN_RECEP_F1_2"/>
    <property type="match status" value="1"/>
</dbReference>
<dbReference type="GO" id="GO:0019722">
    <property type="term" value="P:calcium-mediated signaling"/>
    <property type="evidence" value="ECO:0007669"/>
    <property type="project" value="TreeGrafter"/>
</dbReference>
<evidence type="ECO:0000256" key="8">
    <source>
        <dbReference type="RuleBase" id="RU000688"/>
    </source>
</evidence>
<keyword evidence="3 10" id="KW-1133">Transmembrane helix</keyword>
<feature type="non-terminal residue" evidence="12">
    <location>
        <position position="311"/>
    </location>
</feature>
<feature type="domain" description="G-protein coupled receptors family 1 profile" evidence="11">
    <location>
        <begin position="14"/>
        <end position="250"/>
    </location>
</feature>
<evidence type="ECO:0000256" key="9">
    <source>
        <dbReference type="SAM" id="MobiDB-lite"/>
    </source>
</evidence>